<accession>F4KQ11</accession>
<feature type="region of interest" description="Disordered" evidence="3">
    <location>
        <begin position="705"/>
        <end position="802"/>
    </location>
</feature>
<evidence type="ECO:0000259" key="4">
    <source>
        <dbReference type="PROSITE" id="PS50966"/>
    </source>
</evidence>
<feature type="compositionally biased region" description="Basic and acidic residues" evidence="3">
    <location>
        <begin position="724"/>
        <end position="738"/>
    </location>
</feature>
<dbReference type="Pfam" id="PF00176">
    <property type="entry name" value="SNF2-rel_dom"/>
    <property type="match status" value="1"/>
</dbReference>
<dbReference type="SMART" id="SM00490">
    <property type="entry name" value="HELICc"/>
    <property type="match status" value="1"/>
</dbReference>
<dbReference type="InterPro" id="IPR001650">
    <property type="entry name" value="Helicase_C-like"/>
</dbReference>
<dbReference type="GO" id="GO:0016787">
    <property type="term" value="F:hydrolase activity"/>
    <property type="evidence" value="ECO:0007669"/>
    <property type="project" value="UniProtKB-KW"/>
</dbReference>
<dbReference type="RefSeq" id="WP_013767749.1">
    <property type="nucleotide sequence ID" value="NC_015510.1"/>
</dbReference>
<dbReference type="Gene3D" id="3.40.50.300">
    <property type="entry name" value="P-loop containing nucleotide triphosphate hydrolases"/>
    <property type="match status" value="1"/>
</dbReference>
<reference evidence="7 8" key="1">
    <citation type="journal article" date="2011" name="Stand. Genomic Sci.">
        <title>Complete genome sequence of Haliscomenobacter hydrossis type strain (O).</title>
        <authorList>
            <consortium name="US DOE Joint Genome Institute (JGI-PGF)"/>
            <person name="Daligault H."/>
            <person name="Lapidus A."/>
            <person name="Zeytun A."/>
            <person name="Nolan M."/>
            <person name="Lucas S."/>
            <person name="Del Rio T.G."/>
            <person name="Tice H."/>
            <person name="Cheng J.F."/>
            <person name="Tapia R."/>
            <person name="Han C."/>
            <person name="Goodwin L."/>
            <person name="Pitluck S."/>
            <person name="Liolios K."/>
            <person name="Pagani I."/>
            <person name="Ivanova N."/>
            <person name="Huntemann M."/>
            <person name="Mavromatis K."/>
            <person name="Mikhailova N."/>
            <person name="Pati A."/>
            <person name="Chen A."/>
            <person name="Palaniappan K."/>
            <person name="Land M."/>
            <person name="Hauser L."/>
            <person name="Brambilla E.M."/>
            <person name="Rohde M."/>
            <person name="Verbarg S."/>
            <person name="Goker M."/>
            <person name="Bristow J."/>
            <person name="Eisen J.A."/>
            <person name="Markowitz V."/>
            <person name="Hugenholtz P."/>
            <person name="Kyrpides N.C."/>
            <person name="Klenk H.P."/>
            <person name="Woyke T."/>
        </authorList>
    </citation>
    <scope>NUCLEOTIDE SEQUENCE [LARGE SCALE GENOMIC DNA]</scope>
    <source>
        <strain evidence="8">ATCC 27775 / DSM 1100 / LMG 10767 / O</strain>
    </source>
</reference>
<dbReference type="GO" id="GO:0008270">
    <property type="term" value="F:zinc ion binding"/>
    <property type="evidence" value="ECO:0007669"/>
    <property type="project" value="UniProtKB-KW"/>
</dbReference>
<evidence type="ECO:0000256" key="1">
    <source>
        <dbReference type="ARBA" id="ARBA00022801"/>
    </source>
</evidence>
<evidence type="ECO:0000259" key="5">
    <source>
        <dbReference type="PROSITE" id="PS51192"/>
    </source>
</evidence>
<dbReference type="PROSITE" id="PS51192">
    <property type="entry name" value="HELICASE_ATP_BIND_1"/>
    <property type="match status" value="1"/>
</dbReference>
<feature type="region of interest" description="Disordered" evidence="3">
    <location>
        <begin position="1"/>
        <end position="27"/>
    </location>
</feature>
<keyword evidence="8" id="KW-1185">Reference proteome</keyword>
<feature type="domain" description="Helicase C-terminal" evidence="6">
    <location>
        <begin position="526"/>
        <end position="688"/>
    </location>
</feature>
<dbReference type="PROSITE" id="PS51194">
    <property type="entry name" value="HELICASE_CTER"/>
    <property type="match status" value="1"/>
</dbReference>
<dbReference type="HOGENOM" id="CLU_016129_0_0_10"/>
<dbReference type="InterPro" id="IPR027417">
    <property type="entry name" value="P-loop_NTPase"/>
</dbReference>
<feature type="domain" description="SWIM-type" evidence="4">
    <location>
        <begin position="75"/>
        <end position="113"/>
    </location>
</feature>
<keyword evidence="1" id="KW-0378">Hydrolase</keyword>
<dbReference type="PANTHER" id="PTHR10799">
    <property type="entry name" value="SNF2/RAD54 HELICASE FAMILY"/>
    <property type="match status" value="1"/>
</dbReference>
<dbReference type="AlphaFoldDB" id="F4KQ11"/>
<dbReference type="eggNOG" id="COG0553">
    <property type="taxonomic scope" value="Bacteria"/>
</dbReference>
<dbReference type="InterPro" id="IPR007527">
    <property type="entry name" value="Znf_SWIM"/>
</dbReference>
<dbReference type="SUPFAM" id="SSF52540">
    <property type="entry name" value="P-loop containing nucleoside triphosphate hydrolases"/>
    <property type="match status" value="2"/>
</dbReference>
<organism evidence="7 8">
    <name type="scientific">Haliscomenobacter hydrossis (strain ATCC 27775 / DSM 1100 / LMG 10767 / O)</name>
    <dbReference type="NCBI Taxonomy" id="760192"/>
    <lineage>
        <taxon>Bacteria</taxon>
        <taxon>Pseudomonadati</taxon>
        <taxon>Bacteroidota</taxon>
        <taxon>Saprospiria</taxon>
        <taxon>Saprospirales</taxon>
        <taxon>Haliscomenobacteraceae</taxon>
        <taxon>Haliscomenobacter</taxon>
    </lineage>
</organism>
<dbReference type="InterPro" id="IPR049730">
    <property type="entry name" value="SNF2/RAD54-like_C"/>
</dbReference>
<reference key="2">
    <citation type="submission" date="2011-04" db="EMBL/GenBank/DDBJ databases">
        <title>Complete sequence of chromosome of Haliscomenobacter hydrossis DSM 1100.</title>
        <authorList>
            <consortium name="US DOE Joint Genome Institute (JGI-PGF)"/>
            <person name="Lucas S."/>
            <person name="Han J."/>
            <person name="Lapidus A."/>
            <person name="Bruce D."/>
            <person name="Goodwin L."/>
            <person name="Pitluck S."/>
            <person name="Peters L."/>
            <person name="Kyrpides N."/>
            <person name="Mavromatis K."/>
            <person name="Ivanova N."/>
            <person name="Ovchinnikova G."/>
            <person name="Pagani I."/>
            <person name="Daligault H."/>
            <person name="Detter J.C."/>
            <person name="Han C."/>
            <person name="Land M."/>
            <person name="Hauser L."/>
            <person name="Markowitz V."/>
            <person name="Cheng J.-F."/>
            <person name="Hugenholtz P."/>
            <person name="Woyke T."/>
            <person name="Wu D."/>
            <person name="Verbarg S."/>
            <person name="Frueling A."/>
            <person name="Brambilla E."/>
            <person name="Klenk H.-P."/>
            <person name="Eisen J.A."/>
        </authorList>
    </citation>
    <scope>NUCLEOTIDE SEQUENCE</scope>
    <source>
        <strain>DSM 1100</strain>
    </source>
</reference>
<dbReference type="KEGG" id="hhy:Halhy_5390"/>
<dbReference type="CDD" id="cd18793">
    <property type="entry name" value="SF2_C_SNF"/>
    <property type="match status" value="1"/>
</dbReference>
<evidence type="ECO:0000256" key="3">
    <source>
        <dbReference type="SAM" id="MobiDB-lite"/>
    </source>
</evidence>
<feature type="compositionally biased region" description="Basic residues" evidence="3">
    <location>
        <begin position="13"/>
        <end position="27"/>
    </location>
</feature>
<dbReference type="Gene3D" id="3.40.50.10810">
    <property type="entry name" value="Tandem AAA-ATPase domain"/>
    <property type="match status" value="1"/>
</dbReference>
<gene>
    <name evidence="7" type="ordered locus">Halhy_5390</name>
</gene>
<feature type="compositionally biased region" description="Polar residues" evidence="3">
    <location>
        <begin position="749"/>
        <end position="783"/>
    </location>
</feature>
<evidence type="ECO:0000256" key="2">
    <source>
        <dbReference type="PROSITE-ProRule" id="PRU00325"/>
    </source>
</evidence>
<keyword evidence="2" id="KW-0862">Zinc</keyword>
<dbReference type="InterPro" id="IPR038718">
    <property type="entry name" value="SNF2-like_sf"/>
</dbReference>
<dbReference type="STRING" id="760192.Halhy_5390"/>
<keyword evidence="2" id="KW-0479">Metal-binding</keyword>
<evidence type="ECO:0000313" key="8">
    <source>
        <dbReference type="Proteomes" id="UP000008461"/>
    </source>
</evidence>
<sequence length="873" mass="99054">MAKVQGKKSASAKNKKKKPETVSYHKKPDKLETKKWQIALRRQFATTQSYIIVNEGEHPVYSDFLVSNPTFESTYKVAIRSKNIGENFCACPDFKSSNLGTCKHIEWTLNYLGNKRGFKKYFKTPPTRAYSSVYLHYDEQRTIRLRIGTECKPELEALALEYFDAQGVLFPHAYLDFEHFLEKARAIHPDLRCYDDALEFILQQRETQSRARRIAEIEQHSDAYFKNLLNVELFPYQKEGILFAARASRCLIADEMGLGKTVQALGAAELLRQEQRVANTLIVCPTSLKYQWKTEIEKFTGASAVVIEGPQIKRKALYENDHSFFKIITYNVVVQDARLINNILSPDLIILDEAQRFKNWNTKISRAVKSLNIRYRFVLTGTPLENKIEELYSIVQFVDPYILGPLYSFLERHQVKDPESGRVIGYQDLGAINKALQPVMIRRLKKNVLKQLPERMDKNLFVPMTKEQNDMHRAYADEVAKLVAKWRRFHFLSEQDRNRLLSFLNLMKMSCDSTFVVDQKTRHDTKIDELMCILEEALVDEEVKVVVFSQWERMTRLVAQELRERDIPFESLHGGVDSTERGNMLIRFNETPECRIFLSTDAGGVGLNLQSASLLINLDVPWNPAVLEQRIGRIYRMGQERRVNVINLVSIATLEHRLLDTLKFKASMAAGVLDNGAENIFLGEDRFKEFMHSVETLTQSVGTDAEVDVISPIEDTEELVGAGKTEESNPESDFRDAPAVEAEPETTPIAPQTQEQGDSSKRSTQTKPTTESPTPQDQRQGQSGHEGLGSRGSNSDEMAPPASAQELVSMGVNFLSGLSQTLSSPEKTAELVNSLVEKDAQTGQTYLKIPVQSQEVVSNALQVLGALFGGVRK</sequence>
<dbReference type="Pfam" id="PF00271">
    <property type="entry name" value="Helicase_C"/>
    <property type="match status" value="1"/>
</dbReference>
<dbReference type="OrthoDB" id="9760715at2"/>
<name>F4KQ11_HALH1</name>
<feature type="domain" description="Helicase ATP-binding" evidence="5">
    <location>
        <begin position="241"/>
        <end position="401"/>
    </location>
</feature>
<dbReference type="EMBL" id="CP002691">
    <property type="protein sequence ID" value="AEE53215.1"/>
    <property type="molecule type" value="Genomic_DNA"/>
</dbReference>
<dbReference type="InterPro" id="IPR000330">
    <property type="entry name" value="SNF2_N"/>
</dbReference>
<dbReference type="Proteomes" id="UP000008461">
    <property type="component" value="Chromosome"/>
</dbReference>
<keyword evidence="2" id="KW-0863">Zinc-finger</keyword>
<protein>
    <submittedName>
        <fullName evidence="7">SNF2-related protein</fullName>
    </submittedName>
</protein>
<evidence type="ECO:0000259" key="6">
    <source>
        <dbReference type="PROSITE" id="PS51194"/>
    </source>
</evidence>
<proteinExistence type="predicted"/>
<dbReference type="SMART" id="SM00487">
    <property type="entry name" value="DEXDc"/>
    <property type="match status" value="1"/>
</dbReference>
<dbReference type="PROSITE" id="PS50966">
    <property type="entry name" value="ZF_SWIM"/>
    <property type="match status" value="1"/>
</dbReference>
<dbReference type="InterPro" id="IPR014001">
    <property type="entry name" value="Helicase_ATP-bd"/>
</dbReference>
<evidence type="ECO:0000313" key="7">
    <source>
        <dbReference type="EMBL" id="AEE53215.1"/>
    </source>
</evidence>
<dbReference type="GO" id="GO:0005524">
    <property type="term" value="F:ATP binding"/>
    <property type="evidence" value="ECO:0007669"/>
    <property type="project" value="InterPro"/>
</dbReference>